<keyword evidence="3" id="KW-1003">Cell membrane</keyword>
<keyword evidence="4 7" id="KW-0812">Transmembrane</keyword>
<evidence type="ECO:0000256" key="6">
    <source>
        <dbReference type="ARBA" id="ARBA00023136"/>
    </source>
</evidence>
<comment type="subcellular location">
    <subcellularLocation>
        <location evidence="1">Cell membrane</location>
        <topology evidence="1">Multi-pass membrane protein</topology>
    </subcellularLocation>
</comment>
<feature type="transmembrane region" description="Helical" evidence="7">
    <location>
        <begin position="47"/>
        <end position="66"/>
    </location>
</feature>
<dbReference type="SUPFAM" id="SSF103473">
    <property type="entry name" value="MFS general substrate transporter"/>
    <property type="match status" value="1"/>
</dbReference>
<feature type="transmembrane region" description="Helical" evidence="7">
    <location>
        <begin position="78"/>
        <end position="96"/>
    </location>
</feature>
<dbReference type="PANTHER" id="PTHR43414">
    <property type="entry name" value="MULTIDRUG RESISTANCE PROTEIN MDTG"/>
    <property type="match status" value="1"/>
</dbReference>
<feature type="transmembrane region" description="Helical" evidence="7">
    <location>
        <begin position="136"/>
        <end position="158"/>
    </location>
</feature>
<gene>
    <name evidence="9" type="ORF">SAMN02745190_01427</name>
</gene>
<proteinExistence type="predicted"/>
<dbReference type="GO" id="GO:0022857">
    <property type="term" value="F:transmembrane transporter activity"/>
    <property type="evidence" value="ECO:0007669"/>
    <property type="project" value="InterPro"/>
</dbReference>
<feature type="transmembrane region" description="Helical" evidence="7">
    <location>
        <begin position="339"/>
        <end position="358"/>
    </location>
</feature>
<feature type="transmembrane region" description="Helical" evidence="7">
    <location>
        <begin position="364"/>
        <end position="389"/>
    </location>
</feature>
<feature type="domain" description="Major facilitator superfamily (MFS) profile" evidence="8">
    <location>
        <begin position="7"/>
        <end position="393"/>
    </location>
</feature>
<dbReference type="Pfam" id="PF07690">
    <property type="entry name" value="MFS_1"/>
    <property type="match status" value="1"/>
</dbReference>
<keyword evidence="2" id="KW-0813">Transport</keyword>
<name>A0A1M4XBR7_9FIRM</name>
<feature type="transmembrane region" description="Helical" evidence="7">
    <location>
        <begin position="164"/>
        <end position="184"/>
    </location>
</feature>
<dbReference type="RefSeq" id="WP_072935520.1">
    <property type="nucleotide sequence ID" value="NZ_FQUG01000005.1"/>
</dbReference>
<sequence>MPVWKKNLWLCCLSCFIVSIGMSQLAPMLPLYLAEMGMKGEAEIARWSGLIFGINFVTLAISAPIWGRLSDRFGRKPMVLRASGWLAVIMLGFGFAETPEHLFILRLIQGALSGFLGAAVPLVAQETPKERSGWALGLFFTSQVSGALVGPLIGGWLIEAWSCRQAFIIVSAWCFLGFLALFFIHETFHPKPQAAAIPMKTVWRELPHPRLIVGLFITTLILQFSLNTIQPIVTIYIAALIPASSHIALIAGAVFAATGIASALAASPLGKLSDRIGASRVLFCSLVAAALCFLPQAFVSTPLELGILRFLVGIASAGLVPSINALIRQYTPSDYLGRIYGLNQSAQFIGISSGSFLGGTLAGFTGIAGVFLVPGILLLLCALWFYIIAHRAEKIM</sequence>
<keyword evidence="5 7" id="KW-1133">Transmembrane helix</keyword>
<dbReference type="PANTHER" id="PTHR43414:SF1">
    <property type="entry name" value="PEPTIDE PERMEASE"/>
    <property type="match status" value="1"/>
</dbReference>
<feature type="transmembrane region" description="Helical" evidence="7">
    <location>
        <begin position="211"/>
        <end position="241"/>
    </location>
</feature>
<dbReference type="InterPro" id="IPR020846">
    <property type="entry name" value="MFS_dom"/>
</dbReference>
<feature type="transmembrane region" description="Helical" evidence="7">
    <location>
        <begin position="305"/>
        <end position="327"/>
    </location>
</feature>
<evidence type="ECO:0000256" key="1">
    <source>
        <dbReference type="ARBA" id="ARBA00004651"/>
    </source>
</evidence>
<dbReference type="Gene3D" id="1.20.1250.20">
    <property type="entry name" value="MFS general substrate transporter like domains"/>
    <property type="match status" value="2"/>
</dbReference>
<dbReference type="Proteomes" id="UP000184404">
    <property type="component" value="Unassembled WGS sequence"/>
</dbReference>
<feature type="transmembrane region" description="Helical" evidence="7">
    <location>
        <begin position="102"/>
        <end position="124"/>
    </location>
</feature>
<keyword evidence="10" id="KW-1185">Reference proteome</keyword>
<dbReference type="InterPro" id="IPR011701">
    <property type="entry name" value="MFS"/>
</dbReference>
<dbReference type="OrthoDB" id="65739at2"/>
<dbReference type="GO" id="GO:0005886">
    <property type="term" value="C:plasma membrane"/>
    <property type="evidence" value="ECO:0007669"/>
    <property type="project" value="UniProtKB-SubCell"/>
</dbReference>
<dbReference type="EMBL" id="FQUG01000005">
    <property type="protein sequence ID" value="SHE90893.1"/>
    <property type="molecule type" value="Genomic_DNA"/>
</dbReference>
<protein>
    <submittedName>
        <fullName evidence="9">Predicted arabinose efflux permease, MFS family</fullName>
    </submittedName>
</protein>
<dbReference type="AlphaFoldDB" id="A0A1M4XBR7"/>
<reference evidence="9 10" key="1">
    <citation type="submission" date="2016-11" db="EMBL/GenBank/DDBJ databases">
        <authorList>
            <person name="Jaros S."/>
            <person name="Januszkiewicz K."/>
            <person name="Wedrychowicz H."/>
        </authorList>
    </citation>
    <scope>NUCLEOTIDE SEQUENCE [LARGE SCALE GENOMIC DNA]</scope>
    <source>
        <strain evidence="9 10">DSM 10502</strain>
    </source>
</reference>
<evidence type="ECO:0000256" key="4">
    <source>
        <dbReference type="ARBA" id="ARBA00022692"/>
    </source>
</evidence>
<dbReference type="STRING" id="1123243.SAMN02745190_01427"/>
<evidence type="ECO:0000256" key="5">
    <source>
        <dbReference type="ARBA" id="ARBA00022989"/>
    </source>
</evidence>
<evidence type="ECO:0000313" key="10">
    <source>
        <dbReference type="Proteomes" id="UP000184404"/>
    </source>
</evidence>
<dbReference type="PRINTS" id="PR01035">
    <property type="entry name" value="TCRTETA"/>
</dbReference>
<feature type="transmembrane region" description="Helical" evidence="7">
    <location>
        <begin position="281"/>
        <end position="299"/>
    </location>
</feature>
<evidence type="ECO:0000256" key="7">
    <source>
        <dbReference type="SAM" id="Phobius"/>
    </source>
</evidence>
<organism evidence="9 10">
    <name type="scientific">Schwartzia succinivorans DSM 10502</name>
    <dbReference type="NCBI Taxonomy" id="1123243"/>
    <lineage>
        <taxon>Bacteria</taxon>
        <taxon>Bacillati</taxon>
        <taxon>Bacillota</taxon>
        <taxon>Negativicutes</taxon>
        <taxon>Selenomonadales</taxon>
        <taxon>Selenomonadaceae</taxon>
        <taxon>Schwartzia</taxon>
    </lineage>
</organism>
<evidence type="ECO:0000259" key="8">
    <source>
        <dbReference type="PROSITE" id="PS50850"/>
    </source>
</evidence>
<dbReference type="InterPro" id="IPR036259">
    <property type="entry name" value="MFS_trans_sf"/>
</dbReference>
<evidence type="ECO:0000256" key="2">
    <source>
        <dbReference type="ARBA" id="ARBA00022448"/>
    </source>
</evidence>
<dbReference type="PROSITE" id="PS50850">
    <property type="entry name" value="MFS"/>
    <property type="match status" value="1"/>
</dbReference>
<evidence type="ECO:0000256" key="3">
    <source>
        <dbReference type="ARBA" id="ARBA00022475"/>
    </source>
</evidence>
<keyword evidence="6 7" id="KW-0472">Membrane</keyword>
<accession>A0A1M4XBR7</accession>
<evidence type="ECO:0000313" key="9">
    <source>
        <dbReference type="EMBL" id="SHE90893.1"/>
    </source>
</evidence>
<dbReference type="InterPro" id="IPR001958">
    <property type="entry name" value="Tet-R_TetA/multi-R_MdtG-like"/>
</dbReference>
<feature type="transmembrane region" description="Helical" evidence="7">
    <location>
        <begin position="247"/>
        <end position="269"/>
    </location>
</feature>